<dbReference type="GO" id="GO:0005886">
    <property type="term" value="C:plasma membrane"/>
    <property type="evidence" value="ECO:0007669"/>
    <property type="project" value="UniProtKB-SubCell"/>
</dbReference>
<evidence type="ECO:0000256" key="5">
    <source>
        <dbReference type="ARBA" id="ARBA00022856"/>
    </source>
</evidence>
<sequence>MPQHLSKQVHDPDQAFFGHPKPLKGLFFTELWERFSYYGIRPLLILYMAALVADGGLGLDRPTASAIVGLFAGSMYLMTVLGGWVADNYLGQERAVWYGSLIIALGHLSIALAALFGHFFFYFGLVLIVVGSGLFKTCISVIVGTLYQAQDSRRDAGFSIFYMGINLGSLTAPLLTGLLVKEHGWHWGFGIGGVGMLIALLIFKLITVPQLKQFNHVRGNENNWARPVHYNPKAPQMIIGFLAVVGLIIALVSLGIININPIQIATYFTITICICIALYFCYLLLFAGLNNTEKKQIIICFILLITAALFWSAFEQKPTSFNLFAQDFTDRQFFGFEIPAVWFQSINPLFIIIFAPILAWLWVKLGKQNRDPSYITKFIIALLLAAGGFLVMSIASYLITQNGGTVSALWIASSLLLLTLGELCLSPVGLSTMTKLAPTIIRGQVMGLWFTASALGNLMAGLIGGHVSINEVEQLPLLFMRCVIALLLGALVLWLMKKPIRKLLNQSSTPSQKSLDIQLEKV</sequence>
<comment type="subcellular location">
    <subcellularLocation>
        <location evidence="1">Cell membrane</location>
        <topology evidence="1">Multi-pass membrane protein</topology>
    </subcellularLocation>
    <subcellularLocation>
        <location evidence="8">Membrane</location>
        <topology evidence="8">Multi-pass membrane protein</topology>
    </subcellularLocation>
</comment>
<evidence type="ECO:0000256" key="8">
    <source>
        <dbReference type="RuleBase" id="RU003755"/>
    </source>
</evidence>
<keyword evidence="3" id="KW-1003">Cell membrane</keyword>
<evidence type="ECO:0000256" key="2">
    <source>
        <dbReference type="ARBA" id="ARBA00022448"/>
    </source>
</evidence>
<dbReference type="InterPro" id="IPR018456">
    <property type="entry name" value="PTR2_symporter_CS"/>
</dbReference>
<evidence type="ECO:0000313" key="9">
    <source>
        <dbReference type="EMBL" id="UUN99042.1"/>
    </source>
</evidence>
<dbReference type="Gene3D" id="1.20.1250.20">
    <property type="entry name" value="MFS general substrate transporter like domains"/>
    <property type="match status" value="1"/>
</dbReference>
<evidence type="ECO:0000256" key="4">
    <source>
        <dbReference type="ARBA" id="ARBA00022692"/>
    </source>
</evidence>
<evidence type="ECO:0000256" key="1">
    <source>
        <dbReference type="ARBA" id="ARBA00004651"/>
    </source>
</evidence>
<dbReference type="EMBL" id="CP092085">
    <property type="protein sequence ID" value="UUN99042.1"/>
    <property type="molecule type" value="Genomic_DNA"/>
</dbReference>
<dbReference type="InterPro" id="IPR020846">
    <property type="entry name" value="MFS_dom"/>
</dbReference>
<keyword evidence="4 8" id="KW-0812">Transmembrane</keyword>
<dbReference type="GO" id="GO:0006857">
    <property type="term" value="P:oligopeptide transport"/>
    <property type="evidence" value="ECO:0007669"/>
    <property type="project" value="InterPro"/>
</dbReference>
<accession>A0A8I1AD49</accession>
<dbReference type="PROSITE" id="PS01022">
    <property type="entry name" value="PTR2_1"/>
    <property type="match status" value="1"/>
</dbReference>
<dbReference type="PROSITE" id="PS50850">
    <property type="entry name" value="MFS"/>
    <property type="match status" value="1"/>
</dbReference>
<dbReference type="CDD" id="cd17346">
    <property type="entry name" value="MFS_DtpA_like"/>
    <property type="match status" value="1"/>
</dbReference>
<dbReference type="InterPro" id="IPR050171">
    <property type="entry name" value="MFS_Transporters"/>
</dbReference>
<evidence type="ECO:0000256" key="3">
    <source>
        <dbReference type="ARBA" id="ARBA00022475"/>
    </source>
</evidence>
<dbReference type="PANTHER" id="PTHR23517:SF15">
    <property type="entry name" value="PROTON-DEPENDENT OLIGOPEPTIDE FAMILY TRANSPORT PROTEIN"/>
    <property type="match status" value="1"/>
</dbReference>
<name>A0A8I1AD49_ACIBZ</name>
<dbReference type="PROSITE" id="PS01023">
    <property type="entry name" value="PTR2_2"/>
    <property type="match status" value="1"/>
</dbReference>
<dbReference type="NCBIfam" id="TIGR00924">
    <property type="entry name" value="yjdL_sub1_fam"/>
    <property type="match status" value="1"/>
</dbReference>
<evidence type="ECO:0000256" key="7">
    <source>
        <dbReference type="ARBA" id="ARBA00023136"/>
    </source>
</evidence>
<dbReference type="SUPFAM" id="SSF103473">
    <property type="entry name" value="MFS general substrate transporter"/>
    <property type="match status" value="1"/>
</dbReference>
<evidence type="ECO:0000256" key="6">
    <source>
        <dbReference type="ARBA" id="ARBA00022989"/>
    </source>
</evidence>
<dbReference type="GO" id="GO:1904680">
    <property type="term" value="F:peptide transmembrane transporter activity"/>
    <property type="evidence" value="ECO:0007669"/>
    <property type="project" value="InterPro"/>
</dbReference>
<proteinExistence type="inferred from homology"/>
<dbReference type="RefSeq" id="WP_151781151.1">
    <property type="nucleotide sequence ID" value="NZ_BKNL01000032.1"/>
</dbReference>
<comment type="similarity">
    <text evidence="8">Belongs to the major facilitator superfamily. Proton-dependent oligopeptide transporter (POT/PTR) (TC 2.A.17) family.</text>
</comment>
<dbReference type="InterPro" id="IPR036259">
    <property type="entry name" value="MFS_trans_sf"/>
</dbReference>
<keyword evidence="6" id="KW-1133">Transmembrane helix</keyword>
<dbReference type="Proteomes" id="UP000644140">
    <property type="component" value="Chromosome"/>
</dbReference>
<evidence type="ECO:0000313" key="10">
    <source>
        <dbReference type="Proteomes" id="UP000644140"/>
    </source>
</evidence>
<organism evidence="9 10">
    <name type="scientific">Acinetobacter bereziniae</name>
    <name type="common">Acinetobacter genomosp. 10</name>
    <dbReference type="NCBI Taxonomy" id="106648"/>
    <lineage>
        <taxon>Bacteria</taxon>
        <taxon>Pseudomonadati</taxon>
        <taxon>Pseudomonadota</taxon>
        <taxon>Gammaproteobacteria</taxon>
        <taxon>Moraxellales</taxon>
        <taxon>Moraxellaceae</taxon>
        <taxon>Acinetobacter</taxon>
    </lineage>
</organism>
<dbReference type="InterPro" id="IPR000109">
    <property type="entry name" value="POT_fam"/>
</dbReference>
<keyword evidence="5" id="KW-0653">Protein transport</keyword>
<reference evidence="9" key="1">
    <citation type="submission" date="2022-02" db="EMBL/GenBank/DDBJ databases">
        <title>Characterization of Tn125 harboring carbapenem-resistant Acinetobacter bereziniae clinical isolates.</title>
        <authorList>
            <person name="Wong N.-K."/>
            <person name="Pan Q."/>
        </authorList>
    </citation>
    <scope>NUCLEOTIDE SEQUENCE</scope>
    <source>
        <strain evidence="9">GD03393</strain>
    </source>
</reference>
<dbReference type="PANTHER" id="PTHR23517">
    <property type="entry name" value="RESISTANCE PROTEIN MDTM, PUTATIVE-RELATED-RELATED"/>
    <property type="match status" value="1"/>
</dbReference>
<keyword evidence="7" id="KW-0472">Membrane</keyword>
<dbReference type="InterPro" id="IPR005279">
    <property type="entry name" value="Dipep/tripep_permease"/>
</dbReference>
<protein>
    <submittedName>
        <fullName evidence="9">Peptide MFS transporter</fullName>
    </submittedName>
</protein>
<keyword evidence="5" id="KW-0571">Peptide transport</keyword>
<keyword evidence="2 8" id="KW-0813">Transport</keyword>
<dbReference type="AlphaFoldDB" id="A0A8I1AD49"/>
<gene>
    <name evidence="9" type="ORF">I9054_006215</name>
</gene>
<dbReference type="Pfam" id="PF00854">
    <property type="entry name" value="PTR2"/>
    <property type="match status" value="1"/>
</dbReference>